<dbReference type="InterPro" id="IPR057159">
    <property type="entry name" value="DUF7837"/>
</dbReference>
<protein>
    <submittedName>
        <fullName evidence="2">Small CPxCG-related zinc finger protein</fullName>
    </submittedName>
</protein>
<accession>A0A0U5HAW6</accession>
<dbReference type="AlphaFoldDB" id="A0A0U5HAW6"/>
<geneLocation type="plasmid" evidence="3">
    <name>pSTJ001</name>
</geneLocation>
<evidence type="ECO:0000313" key="3">
    <source>
        <dbReference type="Proteomes" id="UP000066737"/>
    </source>
</evidence>
<dbReference type="GeneID" id="70638381"/>
<reference evidence="3" key="1">
    <citation type="journal article" date="2016" name="Environ. Microbiol.">
        <title>The complete genome of a viable archaeum isolated from 123-million-year-old rock salt.</title>
        <authorList>
            <person name="Jaakkola S.T."/>
            <person name="Pfeiffer F."/>
            <person name="Ravantti J.J."/>
            <person name="Guo Q."/>
            <person name="Liu Y."/>
            <person name="Chen X."/>
            <person name="Ma H."/>
            <person name="Yang C."/>
            <person name="Oksanen H.M."/>
            <person name="Bamford D.H."/>
        </authorList>
    </citation>
    <scope>NUCLEOTIDE SEQUENCE</scope>
    <source>
        <strain evidence="3">JI20-1</strain>
        <plasmid evidence="3">Plasmid pSTJ001</plasmid>
    </source>
</reference>
<keyword evidence="3" id="KW-1185">Reference proteome</keyword>
<name>A0A0U5HAW6_9EURY</name>
<evidence type="ECO:0000259" key="1">
    <source>
        <dbReference type="Pfam" id="PF25207"/>
    </source>
</evidence>
<sequence>MPPDDLSLGQCPNCGEPISHAWLLVEYTKDDGTDGVWAECPSCEDVVEPE</sequence>
<proteinExistence type="predicted"/>
<dbReference type="Proteomes" id="UP000066737">
    <property type="component" value="Plasmid pSTJ001"/>
</dbReference>
<dbReference type="Pfam" id="PF25207">
    <property type="entry name" value="DUF7837"/>
    <property type="match status" value="1"/>
</dbReference>
<organism evidence="2 3">
    <name type="scientific">Halobacterium hubeiense</name>
    <dbReference type="NCBI Taxonomy" id="1407499"/>
    <lineage>
        <taxon>Archaea</taxon>
        <taxon>Methanobacteriati</taxon>
        <taxon>Methanobacteriota</taxon>
        <taxon>Stenosarchaea group</taxon>
        <taxon>Halobacteria</taxon>
        <taxon>Halobacteriales</taxon>
        <taxon>Halobacteriaceae</taxon>
        <taxon>Halobacterium</taxon>
    </lineage>
</organism>
<gene>
    <name evidence="2" type="ORF">HHUB_4131</name>
</gene>
<dbReference type="KEGG" id="hhb:Hhub_4131"/>
<dbReference type="RefSeq" id="WP_238324102.1">
    <property type="nucleotide sequence ID" value="NZ_CEML01000004.1"/>
</dbReference>
<evidence type="ECO:0000313" key="2">
    <source>
        <dbReference type="EMBL" id="CQH63594.1"/>
    </source>
</evidence>
<feature type="domain" description="DUF7837" evidence="1">
    <location>
        <begin position="5"/>
        <end position="50"/>
    </location>
</feature>
<dbReference type="EMBL" id="LN831303">
    <property type="protein sequence ID" value="CQH63594.1"/>
    <property type="molecule type" value="Genomic_DNA"/>
</dbReference>